<protein>
    <submittedName>
        <fullName evidence="2">Uncharacterized protein</fullName>
    </submittedName>
</protein>
<dbReference type="AlphaFoldDB" id="A0A4C1TYC9"/>
<feature type="compositionally biased region" description="Basic and acidic residues" evidence="1">
    <location>
        <begin position="87"/>
        <end position="100"/>
    </location>
</feature>
<evidence type="ECO:0000313" key="2">
    <source>
        <dbReference type="EMBL" id="GBP19055.1"/>
    </source>
</evidence>
<dbReference type="Proteomes" id="UP000299102">
    <property type="component" value="Unassembled WGS sequence"/>
</dbReference>
<evidence type="ECO:0000313" key="3">
    <source>
        <dbReference type="Proteomes" id="UP000299102"/>
    </source>
</evidence>
<sequence>MILRLPHPKSDVCSGYSRRIMMKLHLEPLFFDGLKSFVMDKSVTPDNVVRGLGRNYSLPHGYDLCTAGLTLSRAENGHKSRRGVHRGPLERRNGDRDLSGRNRMCASADDLSNGLSDRI</sequence>
<gene>
    <name evidence="2" type="ORF">EVAR_83367_1</name>
</gene>
<organism evidence="2 3">
    <name type="scientific">Eumeta variegata</name>
    <name type="common">Bagworm moth</name>
    <name type="synonym">Eumeta japonica</name>
    <dbReference type="NCBI Taxonomy" id="151549"/>
    <lineage>
        <taxon>Eukaryota</taxon>
        <taxon>Metazoa</taxon>
        <taxon>Ecdysozoa</taxon>
        <taxon>Arthropoda</taxon>
        <taxon>Hexapoda</taxon>
        <taxon>Insecta</taxon>
        <taxon>Pterygota</taxon>
        <taxon>Neoptera</taxon>
        <taxon>Endopterygota</taxon>
        <taxon>Lepidoptera</taxon>
        <taxon>Glossata</taxon>
        <taxon>Ditrysia</taxon>
        <taxon>Tineoidea</taxon>
        <taxon>Psychidae</taxon>
        <taxon>Oiketicinae</taxon>
        <taxon>Eumeta</taxon>
    </lineage>
</organism>
<evidence type="ECO:0000256" key="1">
    <source>
        <dbReference type="SAM" id="MobiDB-lite"/>
    </source>
</evidence>
<keyword evidence="3" id="KW-1185">Reference proteome</keyword>
<comment type="caution">
    <text evidence="2">The sequence shown here is derived from an EMBL/GenBank/DDBJ whole genome shotgun (WGS) entry which is preliminary data.</text>
</comment>
<reference evidence="2 3" key="1">
    <citation type="journal article" date="2019" name="Commun. Biol.">
        <title>The bagworm genome reveals a unique fibroin gene that provides high tensile strength.</title>
        <authorList>
            <person name="Kono N."/>
            <person name="Nakamura H."/>
            <person name="Ohtoshi R."/>
            <person name="Tomita M."/>
            <person name="Numata K."/>
            <person name="Arakawa K."/>
        </authorList>
    </citation>
    <scope>NUCLEOTIDE SEQUENCE [LARGE SCALE GENOMIC DNA]</scope>
</reference>
<dbReference type="EMBL" id="BGZK01000104">
    <property type="protein sequence ID" value="GBP19055.1"/>
    <property type="molecule type" value="Genomic_DNA"/>
</dbReference>
<name>A0A4C1TYC9_EUMVA</name>
<proteinExistence type="predicted"/>
<accession>A0A4C1TYC9</accession>
<feature type="region of interest" description="Disordered" evidence="1">
    <location>
        <begin position="75"/>
        <end position="119"/>
    </location>
</feature>